<reference evidence="3" key="1">
    <citation type="journal article" date="2019" name="Int. J. Syst. Evol. Microbiol.">
        <title>The Global Catalogue of Microorganisms (GCM) 10K type strain sequencing project: providing services to taxonomists for standard genome sequencing and annotation.</title>
        <authorList>
            <consortium name="The Broad Institute Genomics Platform"/>
            <consortium name="The Broad Institute Genome Sequencing Center for Infectious Disease"/>
            <person name="Wu L."/>
            <person name="Ma J."/>
        </authorList>
    </citation>
    <scope>NUCLEOTIDE SEQUENCE [LARGE SCALE GENOMIC DNA]</scope>
    <source>
        <strain evidence="3">JCM 32305</strain>
    </source>
</reference>
<gene>
    <name evidence="2" type="ORF">GCM10009410_07400</name>
</gene>
<dbReference type="Proteomes" id="UP000654004">
    <property type="component" value="Unassembled WGS sequence"/>
</dbReference>
<keyword evidence="3" id="KW-1185">Reference proteome</keyword>
<comment type="caution">
    <text evidence="2">The sequence shown here is derived from an EMBL/GenBank/DDBJ whole genome shotgun (WGS) entry which is preliminary data.</text>
</comment>
<sequence length="57" mass="6900">MKSFHRIVVVEELLFLRTEPILWVPHYKMGGILVFVGIAMTANAPYIYDWHRREYYE</sequence>
<dbReference type="RefSeq" id="WP_188953413.1">
    <property type="nucleotide sequence ID" value="NZ_BMQW01000001.1"/>
</dbReference>
<name>A0ABQ2QEL9_9GAMM</name>
<accession>A0ABQ2QEL9</accession>
<protein>
    <submittedName>
        <fullName evidence="2">Uncharacterized protein</fullName>
    </submittedName>
</protein>
<feature type="transmembrane region" description="Helical" evidence="1">
    <location>
        <begin position="29"/>
        <end position="48"/>
    </location>
</feature>
<evidence type="ECO:0000256" key="1">
    <source>
        <dbReference type="SAM" id="Phobius"/>
    </source>
</evidence>
<evidence type="ECO:0000313" key="2">
    <source>
        <dbReference type="EMBL" id="GGP77350.1"/>
    </source>
</evidence>
<proteinExistence type="predicted"/>
<dbReference type="EMBL" id="BMQW01000001">
    <property type="protein sequence ID" value="GGP77350.1"/>
    <property type="molecule type" value="Genomic_DNA"/>
</dbReference>
<keyword evidence="1" id="KW-0812">Transmembrane</keyword>
<keyword evidence="1" id="KW-1133">Transmembrane helix</keyword>
<organism evidence="2 3">
    <name type="scientific">Shewanella ulleungensis</name>
    <dbReference type="NCBI Taxonomy" id="2282699"/>
    <lineage>
        <taxon>Bacteria</taxon>
        <taxon>Pseudomonadati</taxon>
        <taxon>Pseudomonadota</taxon>
        <taxon>Gammaproteobacteria</taxon>
        <taxon>Alteromonadales</taxon>
        <taxon>Shewanellaceae</taxon>
        <taxon>Shewanella</taxon>
    </lineage>
</organism>
<keyword evidence="1" id="KW-0472">Membrane</keyword>
<evidence type="ECO:0000313" key="3">
    <source>
        <dbReference type="Proteomes" id="UP000654004"/>
    </source>
</evidence>